<sequence length="227" mass="25528">MFSLQFASDTGTVPPERCLFGIMLNVSALLGIATMYVRYKQVFYLNLEEAAILKLNKAGLVLGMVSCFGLCVIANFQKSTLIVMHVVGACLTFGVGTFYMIVQTILSYKMQLTKKSVFRIRLVVLLWCAASIVSMFISSVILYSGWYGVDLIQKLHWNSNEKGYSIHMTSTVSEWSLAFSFLGFFLTYIRDFQKITLHVVVQLDGYSLNCTNPQFTDEPRQPISGNL</sequence>
<comment type="caution">
    <text evidence="1">The sequence shown here is derived from an EMBL/GenBank/DDBJ whole genome shotgun (WGS) entry which is preliminary data.</text>
</comment>
<dbReference type="Proteomes" id="UP000827872">
    <property type="component" value="Linkage Group LG05"/>
</dbReference>
<proteinExistence type="predicted"/>
<reference evidence="1" key="1">
    <citation type="submission" date="2021-08" db="EMBL/GenBank/DDBJ databases">
        <title>The first chromosome-level gecko genome reveals the dynamic sex chromosomes of Neotropical dwarf geckos (Sphaerodactylidae: Sphaerodactylus).</title>
        <authorList>
            <person name="Pinto B.J."/>
            <person name="Keating S.E."/>
            <person name="Gamble T."/>
        </authorList>
    </citation>
    <scope>NUCLEOTIDE SEQUENCE</scope>
    <source>
        <strain evidence="1">TG3544</strain>
    </source>
</reference>
<gene>
    <name evidence="1" type="primary">DRAM2</name>
    <name evidence="1" type="ORF">K3G42_025715</name>
</gene>
<evidence type="ECO:0000313" key="1">
    <source>
        <dbReference type="EMBL" id="KAH8000467.1"/>
    </source>
</evidence>
<evidence type="ECO:0000313" key="2">
    <source>
        <dbReference type="Proteomes" id="UP000827872"/>
    </source>
</evidence>
<protein>
    <submittedName>
        <fullName evidence="1">DNA damage-regulated autophagy modulator protein 2</fullName>
    </submittedName>
</protein>
<accession>A0ACB8F600</accession>
<keyword evidence="2" id="KW-1185">Reference proteome</keyword>
<dbReference type="EMBL" id="CM037618">
    <property type="protein sequence ID" value="KAH8000467.1"/>
    <property type="molecule type" value="Genomic_DNA"/>
</dbReference>
<organism evidence="1 2">
    <name type="scientific">Sphaerodactylus townsendi</name>
    <dbReference type="NCBI Taxonomy" id="933632"/>
    <lineage>
        <taxon>Eukaryota</taxon>
        <taxon>Metazoa</taxon>
        <taxon>Chordata</taxon>
        <taxon>Craniata</taxon>
        <taxon>Vertebrata</taxon>
        <taxon>Euteleostomi</taxon>
        <taxon>Lepidosauria</taxon>
        <taxon>Squamata</taxon>
        <taxon>Bifurcata</taxon>
        <taxon>Gekkota</taxon>
        <taxon>Sphaerodactylidae</taxon>
        <taxon>Sphaerodactylus</taxon>
    </lineage>
</organism>
<name>A0ACB8F600_9SAUR</name>